<evidence type="ECO:0000313" key="4">
    <source>
        <dbReference type="Proteomes" id="UP000010473"/>
    </source>
</evidence>
<reference evidence="4" key="1">
    <citation type="journal article" date="2013" name="Proc. Natl. Acad. Sci. U.S.A.">
        <title>Improving the coverage of the cyanobacterial phylum using diversity-driven genome sequencing.</title>
        <authorList>
            <person name="Shih P.M."/>
            <person name="Wu D."/>
            <person name="Latifi A."/>
            <person name="Axen S.D."/>
            <person name="Fewer D.P."/>
            <person name="Talla E."/>
            <person name="Calteau A."/>
            <person name="Cai F."/>
            <person name="Tandeau de Marsac N."/>
            <person name="Rippka R."/>
            <person name="Herdman M."/>
            <person name="Sivonen K."/>
            <person name="Coursin T."/>
            <person name="Laurent T."/>
            <person name="Goodwin L."/>
            <person name="Nolan M."/>
            <person name="Davenport K.W."/>
            <person name="Han C.S."/>
            <person name="Rubin E.M."/>
            <person name="Eisen J.A."/>
            <person name="Woyke T."/>
            <person name="Gugger M."/>
            <person name="Kerfeld C.A."/>
        </authorList>
    </citation>
    <scope>NUCLEOTIDE SEQUENCE [LARGE SCALE GENOMIC DNA]</scope>
    <source>
        <strain evidence="4">ATCC 29371 / PCC 7437</strain>
    </source>
</reference>
<dbReference type="RefSeq" id="WP_015193973.1">
    <property type="nucleotide sequence ID" value="NC_019748.1"/>
</dbReference>
<dbReference type="EMBL" id="CP003653">
    <property type="protein sequence ID" value="AFZ36305.1"/>
    <property type="molecule type" value="Genomic_DNA"/>
</dbReference>
<dbReference type="KEGG" id="scs:Sta7437_2781"/>
<proteinExistence type="inferred from homology"/>
<dbReference type="STRING" id="111780.Sta7437_2781"/>
<name>K9XUM7_STAC7</name>
<protein>
    <submittedName>
        <fullName evidence="3">UspA domain-containing protein</fullName>
    </submittedName>
</protein>
<dbReference type="AlphaFoldDB" id="K9XUM7"/>
<dbReference type="PANTHER" id="PTHR46268:SF8">
    <property type="entry name" value="UNIVERSAL STRESS PROTEIN SLL1388"/>
    <property type="match status" value="1"/>
</dbReference>
<dbReference type="Pfam" id="PF00582">
    <property type="entry name" value="Usp"/>
    <property type="match status" value="1"/>
</dbReference>
<dbReference type="HOGENOM" id="CLU_049301_16_1_3"/>
<dbReference type="OrthoDB" id="369506at2"/>
<dbReference type="InterPro" id="IPR006016">
    <property type="entry name" value="UspA"/>
</dbReference>
<dbReference type="eggNOG" id="COG0589">
    <property type="taxonomic scope" value="Bacteria"/>
</dbReference>
<dbReference type="PRINTS" id="PR01438">
    <property type="entry name" value="UNVRSLSTRESS"/>
</dbReference>
<keyword evidence="4" id="KW-1185">Reference proteome</keyword>
<dbReference type="InterPro" id="IPR014729">
    <property type="entry name" value="Rossmann-like_a/b/a_fold"/>
</dbReference>
<feature type="domain" description="UspA" evidence="2">
    <location>
        <begin position="5"/>
        <end position="156"/>
    </location>
</feature>
<gene>
    <name evidence="3" type="ordered locus">Sta7437_2781</name>
</gene>
<dbReference type="PANTHER" id="PTHR46268">
    <property type="entry name" value="STRESS RESPONSE PROTEIN NHAX"/>
    <property type="match status" value="1"/>
</dbReference>
<dbReference type="Gene3D" id="3.40.50.620">
    <property type="entry name" value="HUPs"/>
    <property type="match status" value="1"/>
</dbReference>
<evidence type="ECO:0000313" key="3">
    <source>
        <dbReference type="EMBL" id="AFZ36305.1"/>
    </source>
</evidence>
<accession>K9XUM7</accession>
<dbReference type="SUPFAM" id="SSF52402">
    <property type="entry name" value="Adenine nucleotide alpha hydrolases-like"/>
    <property type="match status" value="1"/>
</dbReference>
<evidence type="ECO:0000259" key="2">
    <source>
        <dbReference type="Pfam" id="PF00582"/>
    </source>
</evidence>
<comment type="similarity">
    <text evidence="1">Belongs to the universal stress protein A family.</text>
</comment>
<dbReference type="Proteomes" id="UP000010473">
    <property type="component" value="Chromosome"/>
</dbReference>
<organism evidence="3 4">
    <name type="scientific">Stanieria cyanosphaera (strain ATCC 29371 / PCC 7437)</name>
    <dbReference type="NCBI Taxonomy" id="111780"/>
    <lineage>
        <taxon>Bacteria</taxon>
        <taxon>Bacillati</taxon>
        <taxon>Cyanobacteriota</taxon>
        <taxon>Cyanophyceae</taxon>
        <taxon>Pleurocapsales</taxon>
        <taxon>Dermocarpellaceae</taxon>
        <taxon>Stanieria</taxon>
    </lineage>
</organism>
<dbReference type="CDD" id="cd00293">
    <property type="entry name" value="USP-like"/>
    <property type="match status" value="1"/>
</dbReference>
<sequence>MKISFKRILVALERNDSAVQVFEQALTLAKQNDSNLILTSWIKLKTLEQLSLLIDAGCGLVSSAKLRKFQDEHLNEVKESWLWLCDYALQAQAYGINAEVKCETGEARVQICTLVQQWEADLIVVGHGGKPSLKEKLFGNITNQVVLHAPCSVIVVQPESKTQNLSHFKTSKSIREPNKIAQQSMWNLQVPVAYKP</sequence>
<evidence type="ECO:0000256" key="1">
    <source>
        <dbReference type="ARBA" id="ARBA00008791"/>
    </source>
</evidence>
<dbReference type="InterPro" id="IPR006015">
    <property type="entry name" value="Universal_stress_UspA"/>
</dbReference>